<sequence>MAGGNGVLISHANARDIGLRRAKDFSRSGQKALVTDGLRIHPDEIQIVQSIQKQRTHWVHLAPHLDPVPIIIGWVRSADATRLFVNHNARMDVIPPLWQDGVSPHLLYASTSGATSILTRSISTASFINVLIDGEYESVCTDWEIFPKFTEDIPIIMGKIG</sequence>
<dbReference type="Proteomes" id="UP000193498">
    <property type="component" value="Unassembled WGS sequence"/>
</dbReference>
<comment type="caution">
    <text evidence="1">The sequence shown here is derived from an EMBL/GenBank/DDBJ whole genome shotgun (WGS) entry which is preliminary data.</text>
</comment>
<keyword evidence="2" id="KW-1185">Reference proteome</keyword>
<dbReference type="EMBL" id="MCFE01000586">
    <property type="protein sequence ID" value="ORX85694.1"/>
    <property type="molecule type" value="Genomic_DNA"/>
</dbReference>
<gene>
    <name evidence="1" type="ORF">K493DRAFT_307205</name>
</gene>
<organism evidence="1 2">
    <name type="scientific">Basidiobolus meristosporus CBS 931.73</name>
    <dbReference type="NCBI Taxonomy" id="1314790"/>
    <lineage>
        <taxon>Eukaryota</taxon>
        <taxon>Fungi</taxon>
        <taxon>Fungi incertae sedis</taxon>
        <taxon>Zoopagomycota</taxon>
        <taxon>Entomophthoromycotina</taxon>
        <taxon>Basidiobolomycetes</taxon>
        <taxon>Basidiobolales</taxon>
        <taxon>Basidiobolaceae</taxon>
        <taxon>Basidiobolus</taxon>
    </lineage>
</organism>
<protein>
    <submittedName>
        <fullName evidence="1">Uncharacterized protein</fullName>
    </submittedName>
</protein>
<name>A0A1Y1XK23_9FUNG</name>
<accession>A0A1Y1XK23</accession>
<proteinExistence type="predicted"/>
<evidence type="ECO:0000313" key="2">
    <source>
        <dbReference type="Proteomes" id="UP000193498"/>
    </source>
</evidence>
<evidence type="ECO:0000313" key="1">
    <source>
        <dbReference type="EMBL" id="ORX85694.1"/>
    </source>
</evidence>
<dbReference type="InParanoid" id="A0A1Y1XK23"/>
<dbReference type="AlphaFoldDB" id="A0A1Y1XK23"/>
<reference evidence="1 2" key="1">
    <citation type="submission" date="2016-07" db="EMBL/GenBank/DDBJ databases">
        <title>Pervasive Adenine N6-methylation of Active Genes in Fungi.</title>
        <authorList>
            <consortium name="DOE Joint Genome Institute"/>
            <person name="Mondo S.J."/>
            <person name="Dannebaum R.O."/>
            <person name="Kuo R.C."/>
            <person name="Labutti K."/>
            <person name="Haridas S."/>
            <person name="Kuo A."/>
            <person name="Salamov A."/>
            <person name="Ahrendt S.R."/>
            <person name="Lipzen A."/>
            <person name="Sullivan W."/>
            <person name="Andreopoulos W.B."/>
            <person name="Clum A."/>
            <person name="Lindquist E."/>
            <person name="Daum C."/>
            <person name="Ramamoorthy G.K."/>
            <person name="Gryganskyi A."/>
            <person name="Culley D."/>
            <person name="Magnuson J.K."/>
            <person name="James T.Y."/>
            <person name="O'Malley M.A."/>
            <person name="Stajich J.E."/>
            <person name="Spatafora J.W."/>
            <person name="Visel A."/>
            <person name="Grigoriev I.V."/>
        </authorList>
    </citation>
    <scope>NUCLEOTIDE SEQUENCE [LARGE SCALE GENOMIC DNA]</scope>
    <source>
        <strain evidence="1 2">CBS 931.73</strain>
    </source>
</reference>